<feature type="transmembrane region" description="Helical" evidence="2">
    <location>
        <begin position="50"/>
        <end position="76"/>
    </location>
</feature>
<name>M5UCX1_9BACT</name>
<keyword evidence="4" id="KW-1185">Reference proteome</keyword>
<dbReference type="OrthoDB" id="288120at2"/>
<proteinExistence type="predicted"/>
<evidence type="ECO:0000256" key="1">
    <source>
        <dbReference type="SAM" id="MobiDB-lite"/>
    </source>
</evidence>
<evidence type="ECO:0000313" key="3">
    <source>
        <dbReference type="EMBL" id="EMI53858.1"/>
    </source>
</evidence>
<evidence type="ECO:0000313" key="4">
    <source>
        <dbReference type="Proteomes" id="UP000011885"/>
    </source>
</evidence>
<keyword evidence="2" id="KW-0472">Membrane</keyword>
<feature type="region of interest" description="Disordered" evidence="1">
    <location>
        <begin position="86"/>
        <end position="107"/>
    </location>
</feature>
<dbReference type="AlphaFoldDB" id="M5UCX1"/>
<dbReference type="Proteomes" id="UP000011885">
    <property type="component" value="Unassembled WGS sequence"/>
</dbReference>
<evidence type="ECO:0000256" key="2">
    <source>
        <dbReference type="SAM" id="Phobius"/>
    </source>
</evidence>
<keyword evidence="2" id="KW-0812">Transmembrane</keyword>
<sequence length="131" mass="13720">MAYQFAGAGPLLRIVALVFLFVFVLVAVAVLVGIAALPGRIASKRNHPQLAAVNICGWFGLPTGVLWVVAIVWAYWDYSATPLHGDSGGDSGSDSDAGSITQSTHDEQLRRKIDALEASVAKLQNAAGGQS</sequence>
<accession>M5UCX1</accession>
<dbReference type="InterPro" id="IPR011223">
    <property type="entry name" value="UCP028770"/>
</dbReference>
<reference evidence="3 4" key="1">
    <citation type="journal article" date="2013" name="Mar. Genomics">
        <title>Expression of sulfatases in Rhodopirellula baltica and the diversity of sulfatases in the genus Rhodopirellula.</title>
        <authorList>
            <person name="Wegner C.E."/>
            <person name="Richter-Heitmann T."/>
            <person name="Klindworth A."/>
            <person name="Klockow C."/>
            <person name="Richter M."/>
            <person name="Achstetter T."/>
            <person name="Glockner F.O."/>
            <person name="Harder J."/>
        </authorList>
    </citation>
    <scope>NUCLEOTIDE SEQUENCE [LARGE SCALE GENOMIC DNA]</scope>
    <source>
        <strain evidence="3 4">SM41</strain>
    </source>
</reference>
<dbReference type="RefSeq" id="WP_008683844.1">
    <property type="nucleotide sequence ID" value="NZ_ANOH01000324.1"/>
</dbReference>
<protein>
    <submittedName>
        <fullName evidence="3">Putative membrane protein</fullName>
    </submittedName>
</protein>
<feature type="transmembrane region" description="Helical" evidence="2">
    <location>
        <begin position="12"/>
        <end position="38"/>
    </location>
</feature>
<dbReference type="EMBL" id="ANOH01000324">
    <property type="protein sequence ID" value="EMI53858.1"/>
    <property type="molecule type" value="Genomic_DNA"/>
</dbReference>
<dbReference type="Pfam" id="PF11742">
    <property type="entry name" value="DUF3302"/>
    <property type="match status" value="1"/>
</dbReference>
<dbReference type="PATRIC" id="fig|1263870.3.peg.4983"/>
<keyword evidence="2" id="KW-1133">Transmembrane helix</keyword>
<gene>
    <name evidence="3" type="ORF">RSSM_04709</name>
</gene>
<comment type="caution">
    <text evidence="3">The sequence shown here is derived from an EMBL/GenBank/DDBJ whole genome shotgun (WGS) entry which is preliminary data.</text>
</comment>
<organism evidence="3 4">
    <name type="scientific">Rhodopirellula sallentina SM41</name>
    <dbReference type="NCBI Taxonomy" id="1263870"/>
    <lineage>
        <taxon>Bacteria</taxon>
        <taxon>Pseudomonadati</taxon>
        <taxon>Planctomycetota</taxon>
        <taxon>Planctomycetia</taxon>
        <taxon>Pirellulales</taxon>
        <taxon>Pirellulaceae</taxon>
        <taxon>Rhodopirellula</taxon>
    </lineage>
</organism>